<name>A0ABP6ITJ3_STRTU</name>
<feature type="region of interest" description="Disordered" evidence="1">
    <location>
        <begin position="73"/>
        <end position="107"/>
    </location>
</feature>
<sequence>MDGPVRRAERVGISGVTGGRQLREDDDVGRRGAGVQGRPQAGRFVVALELPAGGAVPDPDPALLVEGARVRAGRPLPLQAQQRVSRPRRRPGAAPRRSPGASRGTRW</sequence>
<comment type="caution">
    <text evidence="2">The sequence shown here is derived from an EMBL/GenBank/DDBJ whole genome shotgun (WGS) entry which is preliminary data.</text>
</comment>
<keyword evidence="3" id="KW-1185">Reference proteome</keyword>
<evidence type="ECO:0000313" key="2">
    <source>
        <dbReference type="EMBL" id="GAA2908913.1"/>
    </source>
</evidence>
<accession>A0ABP6ITJ3</accession>
<protein>
    <submittedName>
        <fullName evidence="2">Uncharacterized protein</fullName>
    </submittedName>
</protein>
<dbReference type="Proteomes" id="UP001501102">
    <property type="component" value="Unassembled WGS sequence"/>
</dbReference>
<dbReference type="EMBL" id="BAAAXZ010000004">
    <property type="protein sequence ID" value="GAA2908913.1"/>
    <property type="molecule type" value="Genomic_DNA"/>
</dbReference>
<evidence type="ECO:0000313" key="3">
    <source>
        <dbReference type="Proteomes" id="UP001501102"/>
    </source>
</evidence>
<feature type="compositionally biased region" description="Low complexity" evidence="1">
    <location>
        <begin position="92"/>
        <end position="107"/>
    </location>
</feature>
<evidence type="ECO:0000256" key="1">
    <source>
        <dbReference type="SAM" id="MobiDB-lite"/>
    </source>
</evidence>
<feature type="compositionally biased region" description="Basic and acidic residues" evidence="1">
    <location>
        <begin position="1"/>
        <end position="10"/>
    </location>
</feature>
<gene>
    <name evidence="2" type="ORF">GCM10020221_01230</name>
</gene>
<reference evidence="3" key="1">
    <citation type="journal article" date="2019" name="Int. J. Syst. Evol. Microbiol.">
        <title>The Global Catalogue of Microorganisms (GCM) 10K type strain sequencing project: providing services to taxonomists for standard genome sequencing and annotation.</title>
        <authorList>
            <consortium name="The Broad Institute Genomics Platform"/>
            <consortium name="The Broad Institute Genome Sequencing Center for Infectious Disease"/>
            <person name="Wu L."/>
            <person name="Ma J."/>
        </authorList>
    </citation>
    <scope>NUCLEOTIDE SEQUENCE [LARGE SCALE GENOMIC DNA]</scope>
    <source>
        <strain evidence="3">JCM 4087</strain>
    </source>
</reference>
<organism evidence="2 3">
    <name type="scientific">Streptomyces thioluteus</name>
    <dbReference type="NCBI Taxonomy" id="66431"/>
    <lineage>
        <taxon>Bacteria</taxon>
        <taxon>Bacillati</taxon>
        <taxon>Actinomycetota</taxon>
        <taxon>Actinomycetes</taxon>
        <taxon>Kitasatosporales</taxon>
        <taxon>Streptomycetaceae</taxon>
        <taxon>Streptomyces</taxon>
    </lineage>
</organism>
<proteinExistence type="predicted"/>
<feature type="region of interest" description="Disordered" evidence="1">
    <location>
        <begin position="1"/>
        <end position="41"/>
    </location>
</feature>